<dbReference type="GO" id="GO:0005886">
    <property type="term" value="C:plasma membrane"/>
    <property type="evidence" value="ECO:0007669"/>
    <property type="project" value="UniProtKB-SubCell"/>
</dbReference>
<feature type="transmembrane region" description="Helical" evidence="6">
    <location>
        <begin position="265"/>
        <end position="283"/>
    </location>
</feature>
<feature type="transmembrane region" description="Helical" evidence="6">
    <location>
        <begin position="234"/>
        <end position="258"/>
    </location>
</feature>
<dbReference type="Pfam" id="PF03706">
    <property type="entry name" value="LPG_synthase_TM"/>
    <property type="match status" value="1"/>
</dbReference>
<keyword evidence="5 6" id="KW-0472">Membrane</keyword>
<proteinExistence type="predicted"/>
<dbReference type="PANTHER" id="PTHR39087">
    <property type="entry name" value="UPF0104 MEMBRANE PROTEIN MJ1595"/>
    <property type="match status" value="1"/>
</dbReference>
<dbReference type="InterPro" id="IPR022791">
    <property type="entry name" value="L-PG_synthase/AglD"/>
</dbReference>
<dbReference type="RefSeq" id="WP_133397675.1">
    <property type="nucleotide sequence ID" value="NZ_SNAA01000017.1"/>
</dbReference>
<keyword evidence="8" id="KW-1185">Reference proteome</keyword>
<dbReference type="Proteomes" id="UP000295701">
    <property type="component" value="Unassembled WGS sequence"/>
</dbReference>
<sequence>MKVTTAIPRTTRNRDIALGALFALAIAAGLVMLARGTGWSEVVNQIARLGAVQIAVLLVLSLANYGCRALRWHVCVRRAGLDLPLSSSLRHFLGGFAMSVTPGRVGELVRLRWIGRETGAAMTRIAPLALLDRAADLGAMALILAVSLALAQAGIAGGMLAAGGALALAFIVTRPGLFAAAALGAYRATGRFARPLARLRSAAGLLGRFQAPRVAVPVLALGIVGWAAEGIGLWLLLGWFGAPVGFWAAIAIFTFATLAGGLTGAPGGLGGAEAAMVALLVASDVPLDAAIAATAVIRLTTLWFALAIGLVVFPVAERHATRCERDHALENR</sequence>
<evidence type="ECO:0000256" key="3">
    <source>
        <dbReference type="ARBA" id="ARBA00022692"/>
    </source>
</evidence>
<feature type="transmembrane region" description="Helical" evidence="6">
    <location>
        <begin position="16"/>
        <end position="34"/>
    </location>
</feature>
<protein>
    <submittedName>
        <fullName evidence="7">Flippase-like domain-containing protein</fullName>
    </submittedName>
</protein>
<dbReference type="AlphaFoldDB" id="A0A4R6A5B6"/>
<evidence type="ECO:0000256" key="5">
    <source>
        <dbReference type="ARBA" id="ARBA00023136"/>
    </source>
</evidence>
<keyword evidence="2" id="KW-1003">Cell membrane</keyword>
<dbReference type="NCBIfam" id="TIGR00374">
    <property type="entry name" value="flippase-like domain"/>
    <property type="match status" value="1"/>
</dbReference>
<dbReference type="PANTHER" id="PTHR39087:SF2">
    <property type="entry name" value="UPF0104 MEMBRANE PROTEIN MJ1595"/>
    <property type="match status" value="1"/>
</dbReference>
<organism evidence="7 8">
    <name type="scientific">Palleronia sediminis</name>
    <dbReference type="NCBI Taxonomy" id="2547833"/>
    <lineage>
        <taxon>Bacteria</taxon>
        <taxon>Pseudomonadati</taxon>
        <taxon>Pseudomonadota</taxon>
        <taxon>Alphaproteobacteria</taxon>
        <taxon>Rhodobacterales</taxon>
        <taxon>Roseobacteraceae</taxon>
        <taxon>Palleronia</taxon>
    </lineage>
</organism>
<comment type="subcellular location">
    <subcellularLocation>
        <location evidence="1">Cell membrane</location>
        <topology evidence="1">Multi-pass membrane protein</topology>
    </subcellularLocation>
</comment>
<evidence type="ECO:0000313" key="7">
    <source>
        <dbReference type="EMBL" id="TDL76306.1"/>
    </source>
</evidence>
<feature type="transmembrane region" description="Helical" evidence="6">
    <location>
        <begin position="46"/>
        <end position="67"/>
    </location>
</feature>
<feature type="transmembrane region" description="Helical" evidence="6">
    <location>
        <begin position="209"/>
        <end position="228"/>
    </location>
</feature>
<accession>A0A4R6A5B6</accession>
<dbReference type="EMBL" id="SNAA01000017">
    <property type="protein sequence ID" value="TDL76306.1"/>
    <property type="molecule type" value="Genomic_DNA"/>
</dbReference>
<feature type="transmembrane region" description="Helical" evidence="6">
    <location>
        <begin position="166"/>
        <end position="188"/>
    </location>
</feature>
<keyword evidence="3 6" id="KW-0812">Transmembrane</keyword>
<name>A0A4R6A5B6_9RHOB</name>
<feature type="transmembrane region" description="Helical" evidence="6">
    <location>
        <begin position="289"/>
        <end position="316"/>
    </location>
</feature>
<evidence type="ECO:0000256" key="1">
    <source>
        <dbReference type="ARBA" id="ARBA00004651"/>
    </source>
</evidence>
<gene>
    <name evidence="7" type="ORF">E2L08_13775</name>
</gene>
<evidence type="ECO:0000256" key="6">
    <source>
        <dbReference type="SAM" id="Phobius"/>
    </source>
</evidence>
<evidence type="ECO:0000256" key="2">
    <source>
        <dbReference type="ARBA" id="ARBA00022475"/>
    </source>
</evidence>
<comment type="caution">
    <text evidence="7">The sequence shown here is derived from an EMBL/GenBank/DDBJ whole genome shotgun (WGS) entry which is preliminary data.</text>
</comment>
<evidence type="ECO:0000256" key="4">
    <source>
        <dbReference type="ARBA" id="ARBA00022989"/>
    </source>
</evidence>
<reference evidence="7 8" key="1">
    <citation type="submission" date="2019-03" db="EMBL/GenBank/DDBJ databases">
        <title>Primorskyibacter sp. SS33 isolated from sediments.</title>
        <authorList>
            <person name="Xunke S."/>
        </authorList>
    </citation>
    <scope>NUCLEOTIDE SEQUENCE [LARGE SCALE GENOMIC DNA]</scope>
    <source>
        <strain evidence="7 8">SS33</strain>
    </source>
</reference>
<feature type="transmembrane region" description="Helical" evidence="6">
    <location>
        <begin position="137"/>
        <end position="160"/>
    </location>
</feature>
<keyword evidence="4 6" id="KW-1133">Transmembrane helix</keyword>
<dbReference type="OrthoDB" id="9799911at2"/>
<evidence type="ECO:0000313" key="8">
    <source>
        <dbReference type="Proteomes" id="UP000295701"/>
    </source>
</evidence>